<name>Q4CMP7_TRYCC</name>
<feature type="region of interest" description="Disordered" evidence="1">
    <location>
        <begin position="1"/>
        <end position="45"/>
    </location>
</feature>
<feature type="compositionally biased region" description="Basic and acidic residues" evidence="1">
    <location>
        <begin position="28"/>
        <end position="38"/>
    </location>
</feature>
<evidence type="ECO:0000259" key="3">
    <source>
        <dbReference type="Pfam" id="PF24466"/>
    </source>
</evidence>
<dbReference type="Pfam" id="PF20445">
    <property type="entry name" value="RHS_N"/>
    <property type="match status" value="1"/>
</dbReference>
<dbReference type="EMBL" id="AAHK01003292">
    <property type="protein sequence ID" value="EAN81549.1"/>
    <property type="molecule type" value="Genomic_DNA"/>
</dbReference>
<dbReference type="AlphaFoldDB" id="Q4CMP7"/>
<dbReference type="InterPro" id="IPR046835">
    <property type="entry name" value="RHS_N"/>
</dbReference>
<feature type="domain" description="DUF7578" evidence="3">
    <location>
        <begin position="216"/>
        <end position="280"/>
    </location>
</feature>
<evidence type="ECO:0000313" key="5">
    <source>
        <dbReference type="Proteomes" id="UP000002296"/>
    </source>
</evidence>
<dbReference type="GeneID" id="3532500"/>
<dbReference type="KEGG" id="tcr:506535.10"/>
<dbReference type="Proteomes" id="UP000002296">
    <property type="component" value="Unassembled WGS sequence"/>
</dbReference>
<evidence type="ECO:0000313" key="4">
    <source>
        <dbReference type="EMBL" id="EAN81549.1"/>
    </source>
</evidence>
<dbReference type="Pfam" id="PF24466">
    <property type="entry name" value="DUF7578"/>
    <property type="match status" value="2"/>
</dbReference>
<dbReference type="RefSeq" id="XP_802995.1">
    <property type="nucleotide sequence ID" value="XM_797902.1"/>
</dbReference>
<gene>
    <name evidence="4" type="ORF">Tc00.1047053506535.10</name>
</gene>
<feature type="non-terminal residue" evidence="4">
    <location>
        <position position="401"/>
    </location>
</feature>
<organism evidence="4 5">
    <name type="scientific">Trypanosoma cruzi (strain CL Brener)</name>
    <dbReference type="NCBI Taxonomy" id="353153"/>
    <lineage>
        <taxon>Eukaryota</taxon>
        <taxon>Discoba</taxon>
        <taxon>Euglenozoa</taxon>
        <taxon>Kinetoplastea</taxon>
        <taxon>Metakinetoplastina</taxon>
        <taxon>Trypanosomatida</taxon>
        <taxon>Trypanosomatidae</taxon>
        <taxon>Trypanosoma</taxon>
        <taxon>Schizotrypanum</taxon>
    </lineage>
</organism>
<comment type="caution">
    <text evidence="4">The sequence shown here is derived from an EMBL/GenBank/DDBJ whole genome shotgun (WGS) entry which is preliminary data.</text>
</comment>
<dbReference type="InParanoid" id="Q4CMP7"/>
<evidence type="ECO:0000259" key="2">
    <source>
        <dbReference type="Pfam" id="PF20445"/>
    </source>
</evidence>
<protein>
    <submittedName>
        <fullName evidence="4">Retrotransposon hot spot (RHS) protein, putative</fullName>
    </submittedName>
</protein>
<dbReference type="NCBIfam" id="TIGR01631">
    <property type="entry name" value="Trypano_RHS"/>
    <property type="match status" value="1"/>
</dbReference>
<sequence>MPPKQNRVQGGNAKSRASAVPQGGQRRAIQEFEGKRDQPSATHIRAEAQQPQWTTYSYIKDILLEGSTLSYKMRLNEFIRSYLGDEWVVERDGSVVMEMFVLGPTVFIQNQQLLELIFNLTAYQELNERKILWEAVYKLHHEGVHFLDQWGKYEGKNTVAPVARRKLNAAISYVMREERREVEERREAEERARRRQKLELTVATTIKDVLFRGRVRVMDMQLNDFLVMELDGMGILPANQNVLLRDFFIYPTKYIRVTFSLLKMQESDRYKRMERAVRDEMDMEEDVRRLCEKGVDTLLKWSLAAEEVKANVHNLTKRLLDAAFIGLMSSMTMSAPIKLEGLYESVYNARWHHVVELSDGEGTGIYVREGEAPQSWTYKTVDDTLEKDDGVQQSGAPRLRL</sequence>
<dbReference type="PaxDb" id="353153-Q4CMP7"/>
<feature type="domain" description="Retrotransposon hot spot protein N-terminal" evidence="2">
    <location>
        <begin position="343"/>
        <end position="398"/>
    </location>
</feature>
<accession>Q4CMP7</accession>
<feature type="domain" description="DUF7578" evidence="3">
    <location>
        <begin position="72"/>
        <end position="129"/>
    </location>
</feature>
<evidence type="ECO:0000256" key="1">
    <source>
        <dbReference type="SAM" id="MobiDB-lite"/>
    </source>
</evidence>
<keyword evidence="5" id="KW-1185">Reference proteome</keyword>
<reference evidence="4 5" key="1">
    <citation type="journal article" date="2005" name="Science">
        <title>The genome sequence of Trypanosoma cruzi, etiologic agent of Chagas disease.</title>
        <authorList>
            <person name="El-Sayed N.M."/>
            <person name="Myler P.J."/>
            <person name="Bartholomeu D.C."/>
            <person name="Nilsson D."/>
            <person name="Aggarwal G."/>
            <person name="Tran A.N."/>
            <person name="Ghedin E."/>
            <person name="Worthey E.A."/>
            <person name="Delcher A.L."/>
            <person name="Blandin G."/>
            <person name="Westenberger S.J."/>
            <person name="Caler E."/>
            <person name="Cerqueira G.C."/>
            <person name="Branche C."/>
            <person name="Haas B."/>
            <person name="Anupama A."/>
            <person name="Arner E."/>
            <person name="Aslund L."/>
            <person name="Attipoe P."/>
            <person name="Bontempi E."/>
            <person name="Bringaud F."/>
            <person name="Burton P."/>
            <person name="Cadag E."/>
            <person name="Campbell D.A."/>
            <person name="Carrington M."/>
            <person name="Crabtree J."/>
            <person name="Darban H."/>
            <person name="da Silveira J.F."/>
            <person name="de Jong P."/>
            <person name="Edwards K."/>
            <person name="Englund P.T."/>
            <person name="Fazelina G."/>
            <person name="Feldblyum T."/>
            <person name="Ferella M."/>
            <person name="Frasch A.C."/>
            <person name="Gull K."/>
            <person name="Horn D."/>
            <person name="Hou L."/>
            <person name="Huang Y."/>
            <person name="Kindlund E."/>
            <person name="Klingbeil M."/>
            <person name="Kluge S."/>
            <person name="Koo H."/>
            <person name="Lacerda D."/>
            <person name="Levin M.J."/>
            <person name="Lorenzi H."/>
            <person name="Louie T."/>
            <person name="Machado C.R."/>
            <person name="McCulloch R."/>
            <person name="McKenna A."/>
            <person name="Mizuno Y."/>
            <person name="Mottram J.C."/>
            <person name="Nelson S."/>
            <person name="Ochaya S."/>
            <person name="Osoegawa K."/>
            <person name="Pai G."/>
            <person name="Parsons M."/>
            <person name="Pentony M."/>
            <person name="Pettersson U."/>
            <person name="Pop M."/>
            <person name="Ramirez J.L."/>
            <person name="Rinta J."/>
            <person name="Robertson L."/>
            <person name="Salzberg S.L."/>
            <person name="Sanchez D.O."/>
            <person name="Seyler A."/>
            <person name="Sharma R."/>
            <person name="Shetty J."/>
            <person name="Simpson A.J."/>
            <person name="Sisk E."/>
            <person name="Tammi M.T."/>
            <person name="Tarleton R."/>
            <person name="Teixeira S."/>
            <person name="Van Aken S."/>
            <person name="Vogt C."/>
            <person name="Ward P.N."/>
            <person name="Wickstead B."/>
            <person name="Wortman J."/>
            <person name="White O."/>
            <person name="Fraser C.M."/>
            <person name="Stuart K.D."/>
            <person name="Andersson B."/>
        </authorList>
    </citation>
    <scope>NUCLEOTIDE SEQUENCE [LARGE SCALE GENOMIC DNA]</scope>
    <source>
        <strain evidence="4 5">CL Brener</strain>
    </source>
</reference>
<dbReference type="InterPro" id="IPR006518">
    <property type="entry name" value="Trypano_RHS"/>
</dbReference>
<dbReference type="InterPro" id="IPR056000">
    <property type="entry name" value="DUF7578"/>
</dbReference>
<proteinExistence type="predicted"/>